<dbReference type="PROSITE" id="PS50928">
    <property type="entry name" value="ABC_TM1"/>
    <property type="match status" value="1"/>
</dbReference>
<evidence type="ECO:0000256" key="1">
    <source>
        <dbReference type="ARBA" id="ARBA00004651"/>
    </source>
</evidence>
<sequence length="293" mass="33157">MDISKVPENTRKKKSRSIKQGRKWSKIISYLLLIILSVVFLFPFLWLVFTAVKPEREVLTFPPRMFPSVWKWSNYPEVFKLIDFGQYYLNSIFVSLIGVFGTVLSSTLVAFGFARLKGAGHGIWFALLLATMMLPSQVTMIPVYLIYSKLKLVNTFVPLTLGAFFGSAYYIFLQRQFFLTIPKSLEESARLDGANTFQIFAKIMLPLSVPSVITVALLTFMGFWNDFMNPLIYLNDQSKYTLALGIMQLQGSHVVAWGPLMAASVMVIVPVIITFFVGQKYFIQGIATTGSKE</sequence>
<dbReference type="EMBL" id="JBHSSM010000024">
    <property type="protein sequence ID" value="MFC6316056.1"/>
    <property type="molecule type" value="Genomic_DNA"/>
</dbReference>
<feature type="transmembrane region" description="Helical" evidence="7">
    <location>
        <begin position="123"/>
        <end position="147"/>
    </location>
</feature>
<keyword evidence="6 7" id="KW-0472">Membrane</keyword>
<accession>A0ABW1US82</accession>
<dbReference type="Pfam" id="PF00528">
    <property type="entry name" value="BPD_transp_1"/>
    <property type="match status" value="1"/>
</dbReference>
<keyword evidence="5 7" id="KW-1133">Transmembrane helix</keyword>
<gene>
    <name evidence="9" type="ORF">ACFQHW_10825</name>
</gene>
<dbReference type="Gene3D" id="1.10.3720.10">
    <property type="entry name" value="MetI-like"/>
    <property type="match status" value="1"/>
</dbReference>
<organism evidence="9 10">
    <name type="scientific">Lapidilactobacillus achengensis</name>
    <dbReference type="NCBI Taxonomy" id="2486000"/>
    <lineage>
        <taxon>Bacteria</taxon>
        <taxon>Bacillati</taxon>
        <taxon>Bacillota</taxon>
        <taxon>Bacilli</taxon>
        <taxon>Lactobacillales</taxon>
        <taxon>Lactobacillaceae</taxon>
        <taxon>Lapidilactobacillus</taxon>
    </lineage>
</organism>
<feature type="transmembrane region" description="Helical" evidence="7">
    <location>
        <begin position="254"/>
        <end position="277"/>
    </location>
</feature>
<reference evidence="10" key="1">
    <citation type="journal article" date="2019" name="Int. J. Syst. Evol. Microbiol.">
        <title>The Global Catalogue of Microorganisms (GCM) 10K type strain sequencing project: providing services to taxonomists for standard genome sequencing and annotation.</title>
        <authorList>
            <consortium name="The Broad Institute Genomics Platform"/>
            <consortium name="The Broad Institute Genome Sequencing Center for Infectious Disease"/>
            <person name="Wu L."/>
            <person name="Ma J."/>
        </authorList>
    </citation>
    <scope>NUCLEOTIDE SEQUENCE [LARGE SCALE GENOMIC DNA]</scope>
    <source>
        <strain evidence="10">CCM 8897</strain>
    </source>
</reference>
<dbReference type="Proteomes" id="UP001596310">
    <property type="component" value="Unassembled WGS sequence"/>
</dbReference>
<feature type="transmembrane region" description="Helical" evidence="7">
    <location>
        <begin position="87"/>
        <end position="111"/>
    </location>
</feature>
<keyword evidence="3" id="KW-1003">Cell membrane</keyword>
<proteinExistence type="inferred from homology"/>
<evidence type="ECO:0000256" key="2">
    <source>
        <dbReference type="ARBA" id="ARBA00022448"/>
    </source>
</evidence>
<feature type="transmembrane region" description="Helical" evidence="7">
    <location>
        <begin position="203"/>
        <end position="224"/>
    </location>
</feature>
<name>A0ABW1US82_9LACO</name>
<evidence type="ECO:0000313" key="10">
    <source>
        <dbReference type="Proteomes" id="UP001596310"/>
    </source>
</evidence>
<evidence type="ECO:0000313" key="9">
    <source>
        <dbReference type="EMBL" id="MFC6316056.1"/>
    </source>
</evidence>
<dbReference type="PANTHER" id="PTHR43744">
    <property type="entry name" value="ABC TRANSPORTER PERMEASE PROTEIN MG189-RELATED-RELATED"/>
    <property type="match status" value="1"/>
</dbReference>
<evidence type="ECO:0000259" key="8">
    <source>
        <dbReference type="PROSITE" id="PS50928"/>
    </source>
</evidence>
<dbReference type="InterPro" id="IPR035906">
    <property type="entry name" value="MetI-like_sf"/>
</dbReference>
<dbReference type="RefSeq" id="WP_125597390.1">
    <property type="nucleotide sequence ID" value="NZ_JBHSSM010000024.1"/>
</dbReference>
<keyword evidence="10" id="KW-1185">Reference proteome</keyword>
<feature type="domain" description="ABC transmembrane type-1" evidence="8">
    <location>
        <begin position="88"/>
        <end position="278"/>
    </location>
</feature>
<feature type="transmembrane region" description="Helical" evidence="7">
    <location>
        <begin position="27"/>
        <end position="49"/>
    </location>
</feature>
<comment type="similarity">
    <text evidence="7">Belongs to the binding-protein-dependent transport system permease family.</text>
</comment>
<keyword evidence="4 7" id="KW-0812">Transmembrane</keyword>
<dbReference type="SUPFAM" id="SSF161098">
    <property type="entry name" value="MetI-like"/>
    <property type="match status" value="1"/>
</dbReference>
<evidence type="ECO:0000256" key="4">
    <source>
        <dbReference type="ARBA" id="ARBA00022692"/>
    </source>
</evidence>
<dbReference type="CDD" id="cd06261">
    <property type="entry name" value="TM_PBP2"/>
    <property type="match status" value="1"/>
</dbReference>
<keyword evidence="2 7" id="KW-0813">Transport</keyword>
<evidence type="ECO:0000256" key="7">
    <source>
        <dbReference type="RuleBase" id="RU363032"/>
    </source>
</evidence>
<evidence type="ECO:0000256" key="3">
    <source>
        <dbReference type="ARBA" id="ARBA00022475"/>
    </source>
</evidence>
<comment type="subcellular location">
    <subcellularLocation>
        <location evidence="1 7">Cell membrane</location>
        <topology evidence="1 7">Multi-pass membrane protein</topology>
    </subcellularLocation>
</comment>
<evidence type="ECO:0000256" key="5">
    <source>
        <dbReference type="ARBA" id="ARBA00022989"/>
    </source>
</evidence>
<dbReference type="PANTHER" id="PTHR43744:SF12">
    <property type="entry name" value="ABC TRANSPORTER PERMEASE PROTEIN MG189-RELATED"/>
    <property type="match status" value="1"/>
</dbReference>
<dbReference type="InterPro" id="IPR000515">
    <property type="entry name" value="MetI-like"/>
</dbReference>
<protein>
    <submittedName>
        <fullName evidence="9">Carbohydrate ABC transporter permease</fullName>
    </submittedName>
</protein>
<feature type="transmembrane region" description="Helical" evidence="7">
    <location>
        <begin position="153"/>
        <end position="173"/>
    </location>
</feature>
<comment type="caution">
    <text evidence="9">The sequence shown here is derived from an EMBL/GenBank/DDBJ whole genome shotgun (WGS) entry which is preliminary data.</text>
</comment>
<evidence type="ECO:0000256" key="6">
    <source>
        <dbReference type="ARBA" id="ARBA00023136"/>
    </source>
</evidence>